<accession>A0A4R8H9F6</accession>
<gene>
    <name evidence="1" type="ORF">C7959_10866</name>
</gene>
<protein>
    <recommendedName>
        <fullName evidence="3">Ammonia monooxygenase</fullName>
    </recommendedName>
</protein>
<dbReference type="EMBL" id="SOEG01000008">
    <property type="protein sequence ID" value="TDX52144.1"/>
    <property type="molecule type" value="Genomic_DNA"/>
</dbReference>
<evidence type="ECO:0008006" key="3">
    <source>
        <dbReference type="Google" id="ProtNLM"/>
    </source>
</evidence>
<dbReference type="Pfam" id="PF20137">
    <property type="entry name" value="BubE"/>
    <property type="match status" value="1"/>
</dbReference>
<comment type="caution">
    <text evidence="1">The sequence shown here is derived from an EMBL/GenBank/DDBJ whole genome shotgun (WGS) entry which is preliminary data.</text>
</comment>
<keyword evidence="2" id="KW-1185">Reference proteome</keyword>
<proteinExistence type="predicted"/>
<reference evidence="1 2" key="1">
    <citation type="submission" date="2019-03" db="EMBL/GenBank/DDBJ databases">
        <title>Subsurface microbial communities from deep shales in Ohio and West Virginia, USA.</title>
        <authorList>
            <person name="Wrighton K."/>
        </authorList>
    </citation>
    <scope>NUCLEOTIDE SEQUENCE [LARGE SCALE GENOMIC DNA]</scope>
    <source>
        <strain evidence="1 2">MSL 6dP</strain>
    </source>
</reference>
<dbReference type="Proteomes" id="UP000295832">
    <property type="component" value="Unassembled WGS sequence"/>
</dbReference>
<name>A0A4R8H9F6_9FIRM</name>
<evidence type="ECO:0000313" key="1">
    <source>
        <dbReference type="EMBL" id="TDX52144.1"/>
    </source>
</evidence>
<evidence type="ECO:0000313" key="2">
    <source>
        <dbReference type="Proteomes" id="UP000295832"/>
    </source>
</evidence>
<organism evidence="1 2">
    <name type="scientific">Orenia marismortui</name>
    <dbReference type="NCBI Taxonomy" id="46469"/>
    <lineage>
        <taxon>Bacteria</taxon>
        <taxon>Bacillati</taxon>
        <taxon>Bacillota</taxon>
        <taxon>Clostridia</taxon>
        <taxon>Halanaerobiales</taxon>
        <taxon>Halobacteroidaceae</taxon>
        <taxon>Orenia</taxon>
    </lineage>
</organism>
<dbReference type="RefSeq" id="WP_134116046.1">
    <property type="nucleotide sequence ID" value="NZ_SOEG01000008.1"/>
</dbReference>
<sequence>MSKVREIKSSLNETKLLFECPGCGYAHVVDSRWNFNDDFDKPTFSPSVLVNKDDSTRRCHSFVTDGKIRFLDDCYHELAGKTVDLPDLDLDEWE</sequence>
<dbReference type="AlphaFoldDB" id="A0A4R8H9F6"/>
<dbReference type="InterPro" id="IPR045384">
    <property type="entry name" value="DUF6527"/>
</dbReference>